<comment type="caution">
    <text evidence="1">The sequence shown here is derived from an EMBL/GenBank/DDBJ whole genome shotgun (WGS) entry which is preliminary data.</text>
</comment>
<dbReference type="NCBIfam" id="TIGR01549">
    <property type="entry name" value="HAD-SF-IA-v1"/>
    <property type="match status" value="1"/>
</dbReference>
<evidence type="ECO:0000313" key="1">
    <source>
        <dbReference type="EMBL" id="TGA96302.1"/>
    </source>
</evidence>
<accession>A0A4Z0GJ51</accession>
<dbReference type="SUPFAM" id="SSF56784">
    <property type="entry name" value="HAD-like"/>
    <property type="match status" value="1"/>
</dbReference>
<organism evidence="1 2">
    <name type="scientific">Sporolactobacillus shoreae</name>
    <dbReference type="NCBI Taxonomy" id="1465501"/>
    <lineage>
        <taxon>Bacteria</taxon>
        <taxon>Bacillati</taxon>
        <taxon>Bacillota</taxon>
        <taxon>Bacilli</taxon>
        <taxon>Bacillales</taxon>
        <taxon>Sporolactobacillaceae</taxon>
        <taxon>Sporolactobacillus</taxon>
    </lineage>
</organism>
<dbReference type="SFLD" id="SFLDS00003">
    <property type="entry name" value="Haloacid_Dehalogenase"/>
    <property type="match status" value="1"/>
</dbReference>
<dbReference type="NCBIfam" id="TIGR01509">
    <property type="entry name" value="HAD-SF-IA-v3"/>
    <property type="match status" value="1"/>
</dbReference>
<gene>
    <name evidence="1" type="ORF">E4665_16035</name>
</gene>
<dbReference type="Pfam" id="PF13419">
    <property type="entry name" value="HAD_2"/>
    <property type="match status" value="1"/>
</dbReference>
<dbReference type="AlphaFoldDB" id="A0A4Z0GJ51"/>
<evidence type="ECO:0000313" key="2">
    <source>
        <dbReference type="Proteomes" id="UP000298347"/>
    </source>
</evidence>
<protein>
    <submittedName>
        <fullName evidence="1">HAD family phosphatase</fullName>
    </submittedName>
</protein>
<dbReference type="PANTHER" id="PTHR43611:SF3">
    <property type="entry name" value="FLAVIN MONONUCLEOTIDE HYDROLASE 1, CHLOROPLATIC"/>
    <property type="match status" value="1"/>
</dbReference>
<name>A0A4Z0GJ51_9BACL</name>
<dbReference type="InterPro" id="IPR023214">
    <property type="entry name" value="HAD_sf"/>
</dbReference>
<dbReference type="PANTHER" id="PTHR43611">
    <property type="entry name" value="ALPHA-D-GLUCOSE 1-PHOSPHATE PHOSPHATASE"/>
    <property type="match status" value="1"/>
</dbReference>
<keyword evidence="2" id="KW-1185">Reference proteome</keyword>
<dbReference type="InterPro" id="IPR041492">
    <property type="entry name" value="HAD_2"/>
</dbReference>
<dbReference type="SFLD" id="SFLDG01129">
    <property type="entry name" value="C1.5:_HAD__Beta-PGM__Phosphata"/>
    <property type="match status" value="1"/>
</dbReference>
<dbReference type="Proteomes" id="UP000298347">
    <property type="component" value="Unassembled WGS sequence"/>
</dbReference>
<dbReference type="InterPro" id="IPR006439">
    <property type="entry name" value="HAD-SF_hydro_IA"/>
</dbReference>
<dbReference type="RefSeq" id="WP_135349830.1">
    <property type="nucleotide sequence ID" value="NZ_SRJD01000027.1"/>
</dbReference>
<dbReference type="InterPro" id="IPR036412">
    <property type="entry name" value="HAD-like_sf"/>
</dbReference>
<proteinExistence type="predicted"/>
<sequence>MIAKKFNHSERIKAILFDSGRVLNRPASGHWFIPPNFFNYVDKKKFLSIPIKQRKTAFLNSSEYIIHQKLIKSEEEEYIQFVQFYKIFADFLPELNLEDTSIQAVAKDLVFNREKYTFFEDALYLVPKLSEKYKLAVVSDAWPSLENVFVKANMRNYFSSFIISSKKGVTKPNKLMYQSALDELNISPEQAIFIDDNIRNCIGASQLGIQSLVLNRNWKLFTLNKLLQRNYHFIRNLYDIEKILV</sequence>
<dbReference type="Gene3D" id="3.40.50.1000">
    <property type="entry name" value="HAD superfamily/HAD-like"/>
    <property type="match status" value="1"/>
</dbReference>
<dbReference type="EMBL" id="SRJD01000027">
    <property type="protein sequence ID" value="TGA96302.1"/>
    <property type="molecule type" value="Genomic_DNA"/>
</dbReference>
<reference evidence="1 2" key="1">
    <citation type="journal article" date="2015" name="Int. J. Syst. Evol. Microbiol.">
        <title>Sporolactobacillus shoreae sp. nov. and Sporolactobacillus spathodeae sp. nov., two spore-forming lactic acid bacteria isolated from tree barks in Thailand.</title>
        <authorList>
            <person name="Thamacharoensuk T."/>
            <person name="Kitahara M."/>
            <person name="Ohkuma M."/>
            <person name="Thongchul N."/>
            <person name="Tanasupawat S."/>
        </authorList>
    </citation>
    <scope>NUCLEOTIDE SEQUENCE [LARGE SCALE GENOMIC DNA]</scope>
    <source>
        <strain evidence="1 2">BK92</strain>
    </source>
</reference>
<dbReference type="OrthoDB" id="9131041at2"/>